<dbReference type="EMBL" id="BAAAOH010000001">
    <property type="protein sequence ID" value="GAA1998945.1"/>
    <property type="molecule type" value="Genomic_DNA"/>
</dbReference>
<gene>
    <name evidence="1" type="ORF">GCM10009777_40310</name>
</gene>
<keyword evidence="2" id="KW-1185">Reference proteome</keyword>
<protein>
    <submittedName>
        <fullName evidence="1">Sucrase ferredoxin</fullName>
    </submittedName>
</protein>
<dbReference type="InterPro" id="IPR009737">
    <property type="entry name" value="Aim32/Apd1-like"/>
</dbReference>
<dbReference type="Gene3D" id="3.40.30.10">
    <property type="entry name" value="Glutaredoxin"/>
    <property type="match status" value="1"/>
</dbReference>
<reference evidence="2" key="1">
    <citation type="journal article" date="2019" name="Int. J. Syst. Evol. Microbiol.">
        <title>The Global Catalogue of Microorganisms (GCM) 10K type strain sequencing project: providing services to taxonomists for standard genome sequencing and annotation.</title>
        <authorList>
            <consortium name="The Broad Institute Genomics Platform"/>
            <consortium name="The Broad Institute Genome Sequencing Center for Infectious Disease"/>
            <person name="Wu L."/>
            <person name="Ma J."/>
        </authorList>
    </citation>
    <scope>NUCLEOTIDE SEQUENCE [LARGE SCALE GENOMIC DNA]</scope>
    <source>
        <strain evidence="2">JCM 14902</strain>
    </source>
</reference>
<comment type="caution">
    <text evidence="1">The sequence shown here is derived from an EMBL/GenBank/DDBJ whole genome shotgun (WGS) entry which is preliminary data.</text>
</comment>
<sequence length="298" mass="32716">MGAWEPCSDRSLERGDPLAGTGGFGARWLLVEIDGAWGTHAFFQSRLDPAIGRELVGRAESAGIRPVAIRPFGRRADERRAQRRWRWALADARPGRESVRWGVVDDPAELLDVSLDGTAGTASDRPVVLVCTHARHDQCCAVRGRPVAQTLSRAFPDDTWESSHLGGDRFAATMIVLPHGLYYGRVPTAEAGAIVERYRQGEIVEQYYRGRSSLSNIVQSAQSFARADSGDARIEAFPPVLEERTAEGGWRVDLAHDGEVVTVLLHERMSAPLLSTCAATRPTSVREFALTSMSRRPV</sequence>
<dbReference type="CDD" id="cd03062">
    <property type="entry name" value="TRX_Fd_Sucrase"/>
    <property type="match status" value="1"/>
</dbReference>
<evidence type="ECO:0000313" key="2">
    <source>
        <dbReference type="Proteomes" id="UP001500326"/>
    </source>
</evidence>
<dbReference type="SUPFAM" id="SSF52833">
    <property type="entry name" value="Thioredoxin-like"/>
    <property type="match status" value="1"/>
</dbReference>
<evidence type="ECO:0000313" key="1">
    <source>
        <dbReference type="EMBL" id="GAA1998945.1"/>
    </source>
</evidence>
<dbReference type="InterPro" id="IPR036249">
    <property type="entry name" value="Thioredoxin-like_sf"/>
</dbReference>
<dbReference type="PANTHER" id="PTHR31902:SF22">
    <property type="entry name" value="SLL1203 PROTEIN"/>
    <property type="match status" value="1"/>
</dbReference>
<proteinExistence type="predicted"/>
<name>A0ABP5EHQ6_9MICO</name>
<dbReference type="Proteomes" id="UP001500326">
    <property type="component" value="Unassembled WGS sequence"/>
</dbReference>
<accession>A0ABP5EHQ6</accession>
<dbReference type="Pfam" id="PF06999">
    <property type="entry name" value="Suc_Fer-like"/>
    <property type="match status" value="1"/>
</dbReference>
<organism evidence="1 2">
    <name type="scientific">Microbacterium pumilum</name>
    <dbReference type="NCBI Taxonomy" id="344165"/>
    <lineage>
        <taxon>Bacteria</taxon>
        <taxon>Bacillati</taxon>
        <taxon>Actinomycetota</taxon>
        <taxon>Actinomycetes</taxon>
        <taxon>Micrococcales</taxon>
        <taxon>Microbacteriaceae</taxon>
        <taxon>Microbacterium</taxon>
    </lineage>
</organism>
<dbReference type="PANTHER" id="PTHR31902">
    <property type="entry name" value="ACTIN PATCHES DISTAL PROTEIN 1"/>
    <property type="match status" value="1"/>
</dbReference>